<proteinExistence type="predicted"/>
<evidence type="ECO:0000313" key="3">
    <source>
        <dbReference type="Proteomes" id="UP000037600"/>
    </source>
</evidence>
<feature type="compositionally biased region" description="Polar residues" evidence="1">
    <location>
        <begin position="1"/>
        <end position="20"/>
    </location>
</feature>
<comment type="caution">
    <text evidence="2">The sequence shown here is derived from an EMBL/GenBank/DDBJ whole genome shotgun (WGS) entry which is preliminary data.</text>
</comment>
<evidence type="ECO:0000313" key="2">
    <source>
        <dbReference type="EMBL" id="KMT66884.1"/>
    </source>
</evidence>
<dbReference type="AlphaFoldDB" id="A0A0J8H076"/>
<name>A0A0J8H076_9ALTE</name>
<protein>
    <submittedName>
        <fullName evidence="2">Uncharacterized protein</fullName>
    </submittedName>
</protein>
<dbReference type="EMBL" id="LAZL01000002">
    <property type="protein sequence ID" value="KMT66884.1"/>
    <property type="molecule type" value="Genomic_DNA"/>
</dbReference>
<gene>
    <name evidence="2" type="ORF">XM47_01925</name>
</gene>
<dbReference type="Proteomes" id="UP000037600">
    <property type="component" value="Unassembled WGS sequence"/>
</dbReference>
<accession>A0A0J8H076</accession>
<sequence length="74" mass="7793">MQINNNSINPSFYQNENTQVNTNPSATNSNSTPSISADQAKAIAMSFSQMNPAELAGQVSSNGLTLSKTLSLIS</sequence>
<feature type="compositionally biased region" description="Low complexity" evidence="1">
    <location>
        <begin position="21"/>
        <end position="37"/>
    </location>
</feature>
<organism evidence="2 3">
    <name type="scientific">Catenovulum maritimum</name>
    <dbReference type="NCBI Taxonomy" id="1513271"/>
    <lineage>
        <taxon>Bacteria</taxon>
        <taxon>Pseudomonadati</taxon>
        <taxon>Pseudomonadota</taxon>
        <taxon>Gammaproteobacteria</taxon>
        <taxon>Alteromonadales</taxon>
        <taxon>Alteromonadaceae</taxon>
        <taxon>Catenovulum</taxon>
    </lineage>
</organism>
<feature type="region of interest" description="Disordered" evidence="1">
    <location>
        <begin position="1"/>
        <end position="37"/>
    </location>
</feature>
<evidence type="ECO:0000256" key="1">
    <source>
        <dbReference type="SAM" id="MobiDB-lite"/>
    </source>
</evidence>
<keyword evidence="3" id="KW-1185">Reference proteome</keyword>
<reference evidence="2 3" key="1">
    <citation type="submission" date="2015-04" db="EMBL/GenBank/DDBJ databases">
        <title>Draft Genome Sequence of the Novel Agar-Digesting Marine Bacterium Q1.</title>
        <authorList>
            <person name="Li Y."/>
            <person name="Li D."/>
            <person name="Chen G."/>
            <person name="Du Z."/>
        </authorList>
    </citation>
    <scope>NUCLEOTIDE SEQUENCE [LARGE SCALE GENOMIC DNA]</scope>
    <source>
        <strain evidence="2 3">Q1</strain>
    </source>
</reference>
<dbReference type="RefSeq" id="WP_048688780.1">
    <property type="nucleotide sequence ID" value="NZ_KQ130482.1"/>
</dbReference>